<keyword evidence="3" id="KW-1185">Reference proteome</keyword>
<protein>
    <recommendedName>
        <fullName evidence="4">Nudix hydrolase domain-containing protein</fullName>
    </recommendedName>
</protein>
<evidence type="ECO:0008006" key="4">
    <source>
        <dbReference type="Google" id="ProtNLM"/>
    </source>
</evidence>
<evidence type="ECO:0000256" key="1">
    <source>
        <dbReference type="SAM" id="MobiDB-lite"/>
    </source>
</evidence>
<dbReference type="InterPro" id="IPR015797">
    <property type="entry name" value="NUDIX_hydrolase-like_dom_sf"/>
</dbReference>
<proteinExistence type="predicted"/>
<name>A0AAV2G2L0_9ROSI</name>
<feature type="region of interest" description="Disordered" evidence="1">
    <location>
        <begin position="171"/>
        <end position="197"/>
    </location>
</feature>
<dbReference type="AlphaFoldDB" id="A0AAV2G2L0"/>
<feature type="compositionally biased region" description="Basic and acidic residues" evidence="1">
    <location>
        <begin position="185"/>
        <end position="194"/>
    </location>
</feature>
<dbReference type="EMBL" id="OZ034820">
    <property type="protein sequence ID" value="CAL1404392.1"/>
    <property type="molecule type" value="Genomic_DNA"/>
</dbReference>
<dbReference type="Proteomes" id="UP001497516">
    <property type="component" value="Chromosome 7"/>
</dbReference>
<organism evidence="2 3">
    <name type="scientific">Linum trigynum</name>
    <dbReference type="NCBI Taxonomy" id="586398"/>
    <lineage>
        <taxon>Eukaryota</taxon>
        <taxon>Viridiplantae</taxon>
        <taxon>Streptophyta</taxon>
        <taxon>Embryophyta</taxon>
        <taxon>Tracheophyta</taxon>
        <taxon>Spermatophyta</taxon>
        <taxon>Magnoliopsida</taxon>
        <taxon>eudicotyledons</taxon>
        <taxon>Gunneridae</taxon>
        <taxon>Pentapetalae</taxon>
        <taxon>rosids</taxon>
        <taxon>fabids</taxon>
        <taxon>Malpighiales</taxon>
        <taxon>Linaceae</taxon>
        <taxon>Linum</taxon>
    </lineage>
</organism>
<dbReference type="PANTHER" id="PTHR36395:SF1">
    <property type="entry name" value="RING-H2 ZINC FINGER PROTEIN"/>
    <property type="match status" value="1"/>
</dbReference>
<dbReference type="PANTHER" id="PTHR36395">
    <property type="entry name" value="RING-H2 ZINC FINGER PROTEIN"/>
    <property type="match status" value="1"/>
</dbReference>
<sequence>MPPPSRPPTPLPPAPPHPQSTHLLLTTSHHRPNINIPDFFLTALSILFLFSSSSPPSSSSSSASLKPQFPKIPSSRSRRFFQLPSMSVSNSSNRRRFATPNCLSDWLKPRLASDSFASWGVKPGTKNVHNLWLEISQGETSLADSTPPIRTVNVVTVRVIGKNSRVLVESHQELSDGTVRSRHRPLSEKMKPDESPESAVLRAVREELGSVAGGEVRIVPGSYREKVEERYSASYPGLPARYVLYSVDAIVDGLPDEDFCTEEAEEYVESEEKKVADQAVTVRKHFWTWRHLEKGAIMEQKGKLESKTLTQPLVKAAGSLLWPISLAVLTVLVTVCS</sequence>
<gene>
    <name evidence="2" type="ORF">LTRI10_LOCUS44253</name>
</gene>
<dbReference type="SUPFAM" id="SSF55811">
    <property type="entry name" value="Nudix"/>
    <property type="match status" value="1"/>
</dbReference>
<evidence type="ECO:0000313" key="3">
    <source>
        <dbReference type="Proteomes" id="UP001497516"/>
    </source>
</evidence>
<evidence type="ECO:0000313" key="2">
    <source>
        <dbReference type="EMBL" id="CAL1404392.1"/>
    </source>
</evidence>
<feature type="region of interest" description="Disordered" evidence="1">
    <location>
        <begin position="1"/>
        <end position="23"/>
    </location>
</feature>
<reference evidence="2 3" key="1">
    <citation type="submission" date="2024-04" db="EMBL/GenBank/DDBJ databases">
        <authorList>
            <person name="Fracassetti M."/>
        </authorList>
    </citation>
    <scope>NUCLEOTIDE SEQUENCE [LARGE SCALE GENOMIC DNA]</scope>
</reference>
<feature type="compositionally biased region" description="Pro residues" evidence="1">
    <location>
        <begin position="1"/>
        <end position="18"/>
    </location>
</feature>
<accession>A0AAV2G2L0</accession>